<comment type="caution">
    <text evidence="1">The sequence shown here is derived from an EMBL/GenBank/DDBJ whole genome shotgun (WGS) entry which is preliminary data.</text>
</comment>
<protein>
    <submittedName>
        <fullName evidence="1">Uncharacterized protein</fullName>
    </submittedName>
</protein>
<dbReference type="EMBL" id="RRYP01033480">
    <property type="protein sequence ID" value="TNV70719.1"/>
    <property type="molecule type" value="Genomic_DNA"/>
</dbReference>
<dbReference type="AlphaFoldDB" id="A0A8J8N9C3"/>
<proteinExistence type="predicted"/>
<reference evidence="1" key="1">
    <citation type="submission" date="2019-06" db="EMBL/GenBank/DDBJ databases">
        <authorList>
            <person name="Zheng W."/>
        </authorList>
    </citation>
    <scope>NUCLEOTIDE SEQUENCE</scope>
    <source>
        <strain evidence="1">QDHG01</strain>
    </source>
</reference>
<dbReference type="Proteomes" id="UP000785679">
    <property type="component" value="Unassembled WGS sequence"/>
</dbReference>
<accession>A0A8J8N9C3</accession>
<evidence type="ECO:0000313" key="1">
    <source>
        <dbReference type="EMBL" id="TNV70719.1"/>
    </source>
</evidence>
<gene>
    <name evidence="1" type="ORF">FGO68_gene123</name>
</gene>
<keyword evidence="2" id="KW-1185">Reference proteome</keyword>
<organism evidence="1 2">
    <name type="scientific">Halteria grandinella</name>
    <dbReference type="NCBI Taxonomy" id="5974"/>
    <lineage>
        <taxon>Eukaryota</taxon>
        <taxon>Sar</taxon>
        <taxon>Alveolata</taxon>
        <taxon>Ciliophora</taxon>
        <taxon>Intramacronucleata</taxon>
        <taxon>Spirotrichea</taxon>
        <taxon>Stichotrichia</taxon>
        <taxon>Sporadotrichida</taxon>
        <taxon>Halteriidae</taxon>
        <taxon>Halteria</taxon>
    </lineage>
</organism>
<name>A0A8J8N9C3_HALGN</name>
<sequence length="84" mass="10053">MNTWRKCLRRQLKALGRAKRPQKNDYKLFRYTQCQTSIRISSLCCNLCIIRNEGLIFLLRLNPEDPDAQYVSDLVYYTYEVVPF</sequence>
<evidence type="ECO:0000313" key="2">
    <source>
        <dbReference type="Proteomes" id="UP000785679"/>
    </source>
</evidence>